<comment type="caution">
    <text evidence="3">The sequence shown here is derived from an EMBL/GenBank/DDBJ whole genome shotgun (WGS) entry which is preliminary data.</text>
</comment>
<keyword evidence="4" id="KW-1185">Reference proteome</keyword>
<proteinExistence type="inferred from homology"/>
<dbReference type="AlphaFoldDB" id="A0A4R3I9Z8"/>
<dbReference type="InterPro" id="IPR037021">
    <property type="entry name" value="RnfH_sf"/>
</dbReference>
<gene>
    <name evidence="3" type="ORF">BCF53_102275</name>
</gene>
<dbReference type="RefSeq" id="WP_207902638.1">
    <property type="nucleotide sequence ID" value="NZ_SLZR01000002.1"/>
</dbReference>
<evidence type="ECO:0000256" key="2">
    <source>
        <dbReference type="HAMAP-Rule" id="MF_00460"/>
    </source>
</evidence>
<name>A0A4R3I9Z8_9GAMM</name>
<dbReference type="Proteomes" id="UP000295793">
    <property type="component" value="Unassembled WGS sequence"/>
</dbReference>
<evidence type="ECO:0000313" key="4">
    <source>
        <dbReference type="Proteomes" id="UP000295793"/>
    </source>
</evidence>
<dbReference type="EMBL" id="SLZR01000002">
    <property type="protein sequence ID" value="TCS43249.1"/>
    <property type="molecule type" value="Genomic_DNA"/>
</dbReference>
<dbReference type="PANTHER" id="PTHR37483:SF1">
    <property type="entry name" value="UPF0125 PROTEIN RATB"/>
    <property type="match status" value="1"/>
</dbReference>
<dbReference type="Gene3D" id="3.10.20.280">
    <property type="entry name" value="RnfH-like"/>
    <property type="match status" value="1"/>
</dbReference>
<dbReference type="Pfam" id="PF03658">
    <property type="entry name" value="Ub-RnfH"/>
    <property type="match status" value="1"/>
</dbReference>
<evidence type="ECO:0000256" key="1">
    <source>
        <dbReference type="ARBA" id="ARBA00010645"/>
    </source>
</evidence>
<reference evidence="3 4" key="1">
    <citation type="submission" date="2019-03" db="EMBL/GenBank/DDBJ databases">
        <title>Genomic Encyclopedia of Archaeal and Bacterial Type Strains, Phase II (KMG-II): from individual species to whole genera.</title>
        <authorList>
            <person name="Goeker M."/>
        </authorList>
    </citation>
    <scope>NUCLEOTIDE SEQUENCE [LARGE SCALE GENOMIC DNA]</scope>
    <source>
        <strain evidence="3 4">DSM 15388</strain>
    </source>
</reference>
<organism evidence="3 4">
    <name type="scientific">Reinekea marinisedimentorum</name>
    <dbReference type="NCBI Taxonomy" id="230495"/>
    <lineage>
        <taxon>Bacteria</taxon>
        <taxon>Pseudomonadati</taxon>
        <taxon>Pseudomonadota</taxon>
        <taxon>Gammaproteobacteria</taxon>
        <taxon>Oceanospirillales</taxon>
        <taxon>Saccharospirillaceae</taxon>
        <taxon>Reinekea</taxon>
    </lineage>
</organism>
<accession>A0A4R3I9Z8</accession>
<evidence type="ECO:0000313" key="3">
    <source>
        <dbReference type="EMBL" id="TCS43249.1"/>
    </source>
</evidence>
<dbReference type="PANTHER" id="PTHR37483">
    <property type="entry name" value="UPF0125 PROTEIN RATB"/>
    <property type="match status" value="1"/>
</dbReference>
<dbReference type="NCBIfam" id="NF002490">
    <property type="entry name" value="PRK01777.1"/>
    <property type="match status" value="1"/>
</dbReference>
<sequence length="94" mass="10437">MIKVEVAYATAEKQLIVEVEVEPGTNMRDAALCSGLENEFKGLNIAESPMGIFGRKVPKPEKEIVREGDRIEIYRPLLADPKKARANRAAKAKK</sequence>
<dbReference type="HAMAP" id="MF_00460">
    <property type="entry name" value="UPF0125_RnfH"/>
    <property type="match status" value="1"/>
</dbReference>
<protein>
    <recommendedName>
        <fullName evidence="2">UPF0125 protein BCF53_102275</fullName>
    </recommendedName>
</protein>
<dbReference type="InterPro" id="IPR016155">
    <property type="entry name" value="Mopterin_synth/thiamin_S_b"/>
</dbReference>
<comment type="similarity">
    <text evidence="1 2">Belongs to the UPF0125 (RnfH) family.</text>
</comment>
<dbReference type="InterPro" id="IPR005346">
    <property type="entry name" value="RnfH"/>
</dbReference>
<dbReference type="SUPFAM" id="SSF54285">
    <property type="entry name" value="MoaD/ThiS"/>
    <property type="match status" value="1"/>
</dbReference>